<dbReference type="GO" id="GO:0008270">
    <property type="term" value="F:zinc ion binding"/>
    <property type="evidence" value="ECO:0007669"/>
    <property type="project" value="UniProtKB-KW"/>
</dbReference>
<evidence type="ECO:0000313" key="7">
    <source>
        <dbReference type="WBParaSite" id="PSU_v2.g19132.t1"/>
    </source>
</evidence>
<dbReference type="PANTHER" id="PTHR46481">
    <property type="entry name" value="ZINC FINGER BED DOMAIN-CONTAINING PROTEIN 4"/>
    <property type="match status" value="1"/>
</dbReference>
<comment type="subcellular location">
    <subcellularLocation>
        <location evidence="1">Nucleus</location>
    </subcellularLocation>
</comment>
<keyword evidence="3" id="KW-0863">Zinc-finger</keyword>
<dbReference type="WBParaSite" id="PSU_v2.g19132.t1">
    <property type="protein sequence ID" value="PSU_v2.g19132.t1"/>
    <property type="gene ID" value="PSU_v2.g19132"/>
</dbReference>
<sequence length="226" mass="26246">MKNHIRSKHPEVHAELWPVVKPEIKINKITTFLSTESMQQLKVDKEIIAMIARLNLPFTHVEDEYVRKLLVKEHGENYIRRETYYRITGLDNVHNSWLEVIRKELKDQELGISADIWGNPSLNISLLVITCQYISKNFERKHRILAVKAVKGKHTASCITNLFKSSFKVMELKKENIVYLTRDDGSNIKASATQQELNSTQCFPHCVHLIINDGKKGVEQFFKKFS</sequence>
<organism evidence="6 7">
    <name type="scientific">Panagrolaimus superbus</name>
    <dbReference type="NCBI Taxonomy" id="310955"/>
    <lineage>
        <taxon>Eukaryota</taxon>
        <taxon>Metazoa</taxon>
        <taxon>Ecdysozoa</taxon>
        <taxon>Nematoda</taxon>
        <taxon>Chromadorea</taxon>
        <taxon>Rhabditida</taxon>
        <taxon>Tylenchina</taxon>
        <taxon>Panagrolaimomorpha</taxon>
        <taxon>Panagrolaimoidea</taxon>
        <taxon>Panagrolaimidae</taxon>
        <taxon>Panagrolaimus</taxon>
    </lineage>
</organism>
<dbReference type="Proteomes" id="UP000887577">
    <property type="component" value="Unplaced"/>
</dbReference>
<evidence type="ECO:0000256" key="4">
    <source>
        <dbReference type="ARBA" id="ARBA00022833"/>
    </source>
</evidence>
<proteinExistence type="predicted"/>
<evidence type="ECO:0000256" key="1">
    <source>
        <dbReference type="ARBA" id="ARBA00004123"/>
    </source>
</evidence>
<evidence type="ECO:0000256" key="2">
    <source>
        <dbReference type="ARBA" id="ARBA00022723"/>
    </source>
</evidence>
<keyword evidence="6" id="KW-1185">Reference proteome</keyword>
<dbReference type="SUPFAM" id="SSF53098">
    <property type="entry name" value="Ribonuclease H-like"/>
    <property type="match status" value="1"/>
</dbReference>
<evidence type="ECO:0000313" key="6">
    <source>
        <dbReference type="Proteomes" id="UP000887577"/>
    </source>
</evidence>
<keyword evidence="5" id="KW-0539">Nucleus</keyword>
<keyword evidence="4" id="KW-0862">Zinc</keyword>
<reference evidence="7" key="1">
    <citation type="submission" date="2022-11" db="UniProtKB">
        <authorList>
            <consortium name="WormBaseParasite"/>
        </authorList>
    </citation>
    <scope>IDENTIFICATION</scope>
</reference>
<name>A0A914YP53_9BILA</name>
<dbReference type="InterPro" id="IPR012337">
    <property type="entry name" value="RNaseH-like_sf"/>
</dbReference>
<dbReference type="InterPro" id="IPR052035">
    <property type="entry name" value="ZnF_BED_domain_contain"/>
</dbReference>
<evidence type="ECO:0000256" key="5">
    <source>
        <dbReference type="ARBA" id="ARBA00023242"/>
    </source>
</evidence>
<keyword evidence="2" id="KW-0479">Metal-binding</keyword>
<accession>A0A914YP53</accession>
<protein>
    <submittedName>
        <fullName evidence="7">Uncharacterized protein</fullName>
    </submittedName>
</protein>
<dbReference type="AlphaFoldDB" id="A0A914YP53"/>
<dbReference type="PANTHER" id="PTHR46481:SF10">
    <property type="entry name" value="ZINC FINGER BED DOMAIN-CONTAINING PROTEIN 39"/>
    <property type="match status" value="1"/>
</dbReference>
<evidence type="ECO:0000256" key="3">
    <source>
        <dbReference type="ARBA" id="ARBA00022771"/>
    </source>
</evidence>
<dbReference type="GO" id="GO:0005634">
    <property type="term" value="C:nucleus"/>
    <property type="evidence" value="ECO:0007669"/>
    <property type="project" value="UniProtKB-SubCell"/>
</dbReference>